<accession>A0A9W6M1L8</accession>
<dbReference type="InterPro" id="IPR041916">
    <property type="entry name" value="Anti_sigma_zinc_sf"/>
</dbReference>
<keyword evidence="3" id="KW-0812">Transmembrane</keyword>
<evidence type="ECO:0000313" key="6">
    <source>
        <dbReference type="Proteomes" id="UP001142372"/>
    </source>
</evidence>
<dbReference type="InterPro" id="IPR027383">
    <property type="entry name" value="Znf_put"/>
</dbReference>
<feature type="domain" description="Putative zinc-finger" evidence="4">
    <location>
        <begin position="12"/>
        <end position="38"/>
    </location>
</feature>
<evidence type="ECO:0000256" key="1">
    <source>
        <dbReference type="ARBA" id="ARBA00023015"/>
    </source>
</evidence>
<evidence type="ECO:0000259" key="4">
    <source>
        <dbReference type="Pfam" id="PF13490"/>
    </source>
</evidence>
<evidence type="ECO:0000256" key="2">
    <source>
        <dbReference type="ARBA" id="ARBA00023163"/>
    </source>
</evidence>
<dbReference type="RefSeq" id="WP_271178472.1">
    <property type="nucleotide sequence ID" value="NZ_BAAAJO010000003.1"/>
</dbReference>
<keyword evidence="3" id="KW-1133">Transmembrane helix</keyword>
<keyword evidence="3" id="KW-0472">Membrane</keyword>
<dbReference type="Pfam" id="PF13490">
    <property type="entry name" value="zf-HC2"/>
    <property type="match status" value="1"/>
</dbReference>
<dbReference type="EMBL" id="BSEN01000015">
    <property type="protein sequence ID" value="GLJ77864.1"/>
    <property type="molecule type" value="Genomic_DNA"/>
</dbReference>
<reference evidence="5" key="2">
    <citation type="submission" date="2023-01" db="EMBL/GenBank/DDBJ databases">
        <authorList>
            <person name="Sun Q."/>
            <person name="Evtushenko L."/>
        </authorList>
    </citation>
    <scope>NUCLEOTIDE SEQUENCE</scope>
    <source>
        <strain evidence="5">VKM Ac-1401</strain>
    </source>
</reference>
<dbReference type="Gene3D" id="1.10.10.1320">
    <property type="entry name" value="Anti-sigma factor, zinc-finger domain"/>
    <property type="match status" value="1"/>
</dbReference>
<dbReference type="Proteomes" id="UP001142372">
    <property type="component" value="Unassembled WGS sequence"/>
</dbReference>
<keyword evidence="2" id="KW-0804">Transcription</keyword>
<gene>
    <name evidence="5" type="ORF">GCM10017584_34380</name>
</gene>
<keyword evidence="1" id="KW-0805">Transcription regulation</keyword>
<organism evidence="5 6">
    <name type="scientific">Leifsonia poae</name>
    <dbReference type="NCBI Taxonomy" id="110933"/>
    <lineage>
        <taxon>Bacteria</taxon>
        <taxon>Bacillati</taxon>
        <taxon>Actinomycetota</taxon>
        <taxon>Actinomycetes</taxon>
        <taxon>Micrococcales</taxon>
        <taxon>Microbacteriaceae</taxon>
        <taxon>Leifsonia</taxon>
    </lineage>
</organism>
<keyword evidence="6" id="KW-1185">Reference proteome</keyword>
<evidence type="ECO:0000313" key="5">
    <source>
        <dbReference type="EMBL" id="GLJ77864.1"/>
    </source>
</evidence>
<reference evidence="5" key="1">
    <citation type="journal article" date="2014" name="Int. J. Syst. Evol. Microbiol.">
        <title>Complete genome sequence of Corynebacterium casei LMG S-19264T (=DSM 44701T), isolated from a smear-ripened cheese.</title>
        <authorList>
            <consortium name="US DOE Joint Genome Institute (JGI-PGF)"/>
            <person name="Walter F."/>
            <person name="Albersmeier A."/>
            <person name="Kalinowski J."/>
            <person name="Ruckert C."/>
        </authorList>
    </citation>
    <scope>NUCLEOTIDE SEQUENCE</scope>
    <source>
        <strain evidence="5">VKM Ac-1401</strain>
    </source>
</reference>
<evidence type="ECO:0000256" key="3">
    <source>
        <dbReference type="SAM" id="Phobius"/>
    </source>
</evidence>
<protein>
    <submittedName>
        <fullName evidence="5">Anti-sigma factor</fullName>
    </submittedName>
</protein>
<feature type="transmembrane region" description="Helical" evidence="3">
    <location>
        <begin position="91"/>
        <end position="115"/>
    </location>
</feature>
<name>A0A9W6M1L8_9MICO</name>
<proteinExistence type="predicted"/>
<comment type="caution">
    <text evidence="5">The sequence shown here is derived from an EMBL/GenBank/DDBJ whole genome shotgun (WGS) entry which is preliminary data.</text>
</comment>
<sequence length="230" mass="24374">MTTHDQFATWDGAYVLGALSPTERRAYEEHLRTCSDCATSMGELAGLPGILGRVAPDDAFALLDDPTVAPTPQLLPALLSEARRRRTRRRWWTAGALAAAAAIIAISAVVVPSLVAPPVTQQAGTSVQMTQVEPSALSADLKLVSEPWGTRIESRCSYAEWAGSESGRVWTYAMVVTDRSGVATQISTWTAQAGSTVEPVATTSVPLSKIASVDIRSATDGTVLLRSTFG</sequence>
<dbReference type="AlphaFoldDB" id="A0A9W6M1L8"/>